<reference evidence="2 3" key="1">
    <citation type="submission" date="2019-02" db="EMBL/GenBank/DDBJ databases">
        <title>Kribbella capetownensis sp. nov. and Kribbella speibonae sp. nov., isolated from soil.</title>
        <authorList>
            <person name="Curtis S.M."/>
            <person name="Norton I."/>
            <person name="Everest G.J."/>
            <person name="Meyers P.R."/>
        </authorList>
    </citation>
    <scope>NUCLEOTIDE SEQUENCE [LARGE SCALE GENOMIC DNA]</scope>
    <source>
        <strain evidence="2 3">KCTC 29219</strain>
    </source>
</reference>
<dbReference type="AlphaFoldDB" id="A0A4R0HKV2"/>
<dbReference type="OrthoDB" id="3653265at2"/>
<name>A0A4R0HKV2_9ACTN</name>
<evidence type="ECO:0000313" key="2">
    <source>
        <dbReference type="EMBL" id="TCC10848.1"/>
    </source>
</evidence>
<feature type="domain" description="FAD-dependent urate hydroxylase HpyO/Asp monooxygenase CreE-like FAD/NAD(P)-binding" evidence="1">
    <location>
        <begin position="17"/>
        <end position="183"/>
    </location>
</feature>
<gene>
    <name evidence="2" type="ORF">E0H45_05955</name>
</gene>
<dbReference type="RefSeq" id="WP_131335237.1">
    <property type="nucleotide sequence ID" value="NZ_SJJZ01000001.1"/>
</dbReference>
<proteinExistence type="predicted"/>
<accession>A0A4R0HKV2</accession>
<dbReference type="Pfam" id="PF13454">
    <property type="entry name" value="NAD_binding_9"/>
    <property type="match status" value="1"/>
</dbReference>
<evidence type="ECO:0000313" key="3">
    <source>
        <dbReference type="Proteomes" id="UP000292346"/>
    </source>
</evidence>
<keyword evidence="3" id="KW-1185">Reference proteome</keyword>
<dbReference type="EMBL" id="SJJZ01000001">
    <property type="protein sequence ID" value="TCC10848.1"/>
    <property type="molecule type" value="Genomic_DNA"/>
</dbReference>
<dbReference type="PANTHER" id="PTHR40254">
    <property type="entry name" value="BLR0577 PROTEIN"/>
    <property type="match status" value="1"/>
</dbReference>
<dbReference type="InterPro" id="IPR038732">
    <property type="entry name" value="HpyO/CreE_NAD-binding"/>
</dbReference>
<dbReference type="PANTHER" id="PTHR40254:SF1">
    <property type="entry name" value="BLR0577 PROTEIN"/>
    <property type="match status" value="1"/>
</dbReference>
<dbReference type="SUPFAM" id="SSF51905">
    <property type="entry name" value="FAD/NAD(P)-binding domain"/>
    <property type="match status" value="1"/>
</dbReference>
<organism evidence="2 3">
    <name type="scientific">Kribbella soli</name>
    <dbReference type="NCBI Taxonomy" id="1124743"/>
    <lineage>
        <taxon>Bacteria</taxon>
        <taxon>Bacillati</taxon>
        <taxon>Actinomycetota</taxon>
        <taxon>Actinomycetes</taxon>
        <taxon>Propionibacteriales</taxon>
        <taxon>Kribbellaceae</taxon>
        <taxon>Kribbella</taxon>
    </lineage>
</organism>
<sequence length="633" mass="68654">MTVADLHPWKEPPATVVFVGGGPRTAGLLERFAASSGEFLGGRRVEIHVVDPFPAGGGRIWRREQSRLLWMNSMTSDVTIFTDESVECEGPIVPGPDLAAWVAGEGAVILEKAGLEPPGPMDFPPRQVQAEYLAWVWERVVRDLPATVITHPERAVELTADQRVILGSGQEIAADAVVLALGYLDRLPTASESAWAAQAADAGLTYIPPGYTADVDLDGLWPQAPVIVRGFGQAFVDLMVLLTEGRGGWYDECNGLLSYHPSGDEPILYVGSRRGVPYHSKLGYTVPGTKPVPTRYLTKEALGEGVLDFDRDVAPLIEKELAYAHYQQLFTAHAERTRWPWERFAEALDAWSPRSGAGSDAEFEAAVGAAVPAANDRFVRHEVDRPLAGRFFADREGFERFLTELIENDLLRRADSAYSADLAVFNALLSIYSVLSRAITDGQLSDEDRVRRVESEWHSFFSFVASGPPPRRLEELLALHRAGIVRFAGPDLDVAIDNDQFVATSPAVAGEVRARAFVEARLPRPDVLATADPLLRGLLDSGALAADELFAADGTSLGGGQLKADSQCRAIRADGSTQETLFLLGPSVSGSAGSSGFSRPHFNGPGFRQNDAVARDLLKLLAPTVRKEERHAS</sequence>
<comment type="caution">
    <text evidence="2">The sequence shown here is derived from an EMBL/GenBank/DDBJ whole genome shotgun (WGS) entry which is preliminary data.</text>
</comment>
<evidence type="ECO:0000259" key="1">
    <source>
        <dbReference type="Pfam" id="PF13454"/>
    </source>
</evidence>
<dbReference type="InterPro" id="IPR036188">
    <property type="entry name" value="FAD/NAD-bd_sf"/>
</dbReference>
<protein>
    <submittedName>
        <fullName evidence="2">FAD/NAD(P)-binding protein</fullName>
    </submittedName>
</protein>
<dbReference type="InterPro" id="IPR052189">
    <property type="entry name" value="L-asp_N-monooxygenase_NS-form"/>
</dbReference>
<dbReference type="Proteomes" id="UP000292346">
    <property type="component" value="Unassembled WGS sequence"/>
</dbReference>